<protein>
    <recommendedName>
        <fullName evidence="8">Cyclic nucleotide-binding domain-containing protein</fullName>
    </recommendedName>
</protein>
<feature type="domain" description="Cyclic nucleotide-binding" evidence="8">
    <location>
        <begin position="277"/>
        <end position="343"/>
    </location>
</feature>
<dbReference type="GO" id="GO:0040018">
    <property type="term" value="P:positive regulation of multicellular organism growth"/>
    <property type="evidence" value="ECO:0007669"/>
    <property type="project" value="UniProtKB-ARBA"/>
</dbReference>
<dbReference type="Gene3D" id="2.60.120.10">
    <property type="entry name" value="Jelly Rolls"/>
    <property type="match status" value="1"/>
</dbReference>
<evidence type="ECO:0000256" key="3">
    <source>
        <dbReference type="ARBA" id="ARBA00022692"/>
    </source>
</evidence>
<dbReference type="InterPro" id="IPR018490">
    <property type="entry name" value="cNMP-bd_dom_sf"/>
</dbReference>
<evidence type="ECO:0000259" key="8">
    <source>
        <dbReference type="PROSITE" id="PS50042"/>
    </source>
</evidence>
<proteinExistence type="inferred from homology"/>
<dbReference type="OrthoDB" id="5353557at2759"/>
<keyword evidence="3 7" id="KW-0812">Transmembrane</keyword>
<evidence type="ECO:0000256" key="1">
    <source>
        <dbReference type="ARBA" id="ARBA00004141"/>
    </source>
</evidence>
<dbReference type="FunFam" id="3.10.580.10:FF:000006">
    <property type="entry name" value="DUF21 and CBS domain protein"/>
    <property type="match status" value="1"/>
</dbReference>
<dbReference type="SUPFAM" id="SSF51206">
    <property type="entry name" value="cAMP-binding domain-like"/>
    <property type="match status" value="1"/>
</dbReference>
<dbReference type="GO" id="GO:0008340">
    <property type="term" value="P:determination of adult lifespan"/>
    <property type="evidence" value="ECO:0007669"/>
    <property type="project" value="UniProtKB-ARBA"/>
</dbReference>
<dbReference type="GO" id="GO:0032026">
    <property type="term" value="P:response to magnesium ion"/>
    <property type="evidence" value="ECO:0007669"/>
    <property type="project" value="UniProtKB-ARBA"/>
</dbReference>
<dbReference type="EMBL" id="CAJHNH020005774">
    <property type="protein sequence ID" value="CAG5132938.1"/>
    <property type="molecule type" value="Genomic_DNA"/>
</dbReference>
<comment type="similarity">
    <text evidence="2">Belongs to the ACDP family.</text>
</comment>
<evidence type="ECO:0000256" key="4">
    <source>
        <dbReference type="ARBA" id="ARBA00022737"/>
    </source>
</evidence>
<dbReference type="GO" id="GO:0022857">
    <property type="term" value="F:transmembrane transporter activity"/>
    <property type="evidence" value="ECO:0007669"/>
    <property type="project" value="TreeGrafter"/>
</dbReference>
<sequence length="371" mass="42010">MTNNAVAVYLLHSCNSVGAKTYWITVLLFIITFPAAFPISLVLDLFLGQEMGQAFNKEKAAGADTSNIISGALQLTTKRVEDVMTRIEDVYMLEINTVLDFETITEIMHQGYTRIPVYDGEKTNIINLLNTKELALIDPDDKTLVSTVCRFYDHRPLFVDHDVKLDAMLQAFLQAGSSHMAIVQKLHSPADRDPYFENLGVITLEDVIEEILQSEIVDETDLKMDNRQKGQPLLKQKEDYQLLVADTRTYTLPKHLAFAAFQFLTTTVEPFSDVHLARNVLKTLMRKDIVVTLTPSATHPNKNYIFRKGIPSDKFVLILQGTVEVEIGGESMVFETGPFSYFGVECINIWELGEGVKHKQFQIVKLSKRWL</sequence>
<dbReference type="GO" id="GO:0010960">
    <property type="term" value="P:magnesium ion homeostasis"/>
    <property type="evidence" value="ECO:0007669"/>
    <property type="project" value="InterPro"/>
</dbReference>
<dbReference type="PANTHER" id="PTHR12064:SF94">
    <property type="entry name" value="UNEXTENDED PROTEIN"/>
    <property type="match status" value="1"/>
</dbReference>
<evidence type="ECO:0000256" key="2">
    <source>
        <dbReference type="ARBA" id="ARBA00010484"/>
    </source>
</evidence>
<dbReference type="AlphaFoldDB" id="A0A8S3ZXP7"/>
<dbReference type="InterPro" id="IPR046342">
    <property type="entry name" value="CBS_dom_sf"/>
</dbReference>
<reference evidence="9" key="1">
    <citation type="submission" date="2021-04" db="EMBL/GenBank/DDBJ databases">
        <authorList>
            <consortium name="Molecular Ecology Group"/>
        </authorList>
    </citation>
    <scope>NUCLEOTIDE SEQUENCE</scope>
</reference>
<dbReference type="CDD" id="cd04590">
    <property type="entry name" value="CBS_pair_CorC_HlyC_assoc"/>
    <property type="match status" value="1"/>
</dbReference>
<dbReference type="Proteomes" id="UP000678393">
    <property type="component" value="Unassembled WGS sequence"/>
</dbReference>
<name>A0A8S3ZXP7_9EUPU</name>
<dbReference type="PANTHER" id="PTHR12064">
    <property type="entry name" value="METAL TRANSPORTER CNNM"/>
    <property type="match status" value="1"/>
</dbReference>
<keyword evidence="10" id="KW-1185">Reference proteome</keyword>
<dbReference type="InterPro" id="IPR045095">
    <property type="entry name" value="ACDP"/>
</dbReference>
<comment type="subcellular location">
    <subcellularLocation>
        <location evidence="1">Membrane</location>
        <topology evidence="1">Multi-pass membrane protein</topology>
    </subcellularLocation>
</comment>
<feature type="transmembrane region" description="Helical" evidence="7">
    <location>
        <begin position="22"/>
        <end position="47"/>
    </location>
</feature>
<dbReference type="SUPFAM" id="SSF54631">
    <property type="entry name" value="CBS-domain pair"/>
    <property type="match status" value="1"/>
</dbReference>
<evidence type="ECO:0000256" key="7">
    <source>
        <dbReference type="SAM" id="Phobius"/>
    </source>
</evidence>
<dbReference type="InterPro" id="IPR000595">
    <property type="entry name" value="cNMP-bd_dom"/>
</dbReference>
<evidence type="ECO:0000256" key="6">
    <source>
        <dbReference type="ARBA" id="ARBA00023136"/>
    </source>
</evidence>
<dbReference type="GO" id="GO:1905941">
    <property type="term" value="P:positive regulation of gonad development"/>
    <property type="evidence" value="ECO:0007669"/>
    <property type="project" value="UniProtKB-ARBA"/>
</dbReference>
<comment type="caution">
    <text evidence="9">The sequence shown here is derived from an EMBL/GenBank/DDBJ whole genome shotgun (WGS) entry which is preliminary data.</text>
</comment>
<dbReference type="PROSITE" id="PS50042">
    <property type="entry name" value="CNMP_BINDING_3"/>
    <property type="match status" value="1"/>
</dbReference>
<evidence type="ECO:0000256" key="5">
    <source>
        <dbReference type="ARBA" id="ARBA00022989"/>
    </source>
</evidence>
<organism evidence="9 10">
    <name type="scientific">Candidula unifasciata</name>
    <dbReference type="NCBI Taxonomy" id="100452"/>
    <lineage>
        <taxon>Eukaryota</taxon>
        <taxon>Metazoa</taxon>
        <taxon>Spiralia</taxon>
        <taxon>Lophotrochozoa</taxon>
        <taxon>Mollusca</taxon>
        <taxon>Gastropoda</taxon>
        <taxon>Heterobranchia</taxon>
        <taxon>Euthyneura</taxon>
        <taxon>Panpulmonata</taxon>
        <taxon>Eupulmonata</taxon>
        <taxon>Stylommatophora</taxon>
        <taxon>Helicina</taxon>
        <taxon>Helicoidea</taxon>
        <taxon>Geomitridae</taxon>
        <taxon>Candidula</taxon>
    </lineage>
</organism>
<keyword evidence="4" id="KW-0677">Repeat</keyword>
<dbReference type="InterPro" id="IPR044751">
    <property type="entry name" value="Ion_transp-like_CBS"/>
</dbReference>
<evidence type="ECO:0000313" key="9">
    <source>
        <dbReference type="EMBL" id="CAG5132938.1"/>
    </source>
</evidence>
<dbReference type="Gene3D" id="3.10.580.10">
    <property type="entry name" value="CBS-domain"/>
    <property type="match status" value="1"/>
</dbReference>
<gene>
    <name evidence="9" type="ORF">CUNI_LOCUS18496</name>
</gene>
<dbReference type="InterPro" id="IPR014710">
    <property type="entry name" value="RmlC-like_jellyroll"/>
</dbReference>
<keyword evidence="6 7" id="KW-0472">Membrane</keyword>
<dbReference type="GO" id="GO:0005886">
    <property type="term" value="C:plasma membrane"/>
    <property type="evidence" value="ECO:0007669"/>
    <property type="project" value="TreeGrafter"/>
</dbReference>
<accession>A0A8S3ZXP7</accession>
<keyword evidence="5 7" id="KW-1133">Transmembrane helix</keyword>
<evidence type="ECO:0000313" key="10">
    <source>
        <dbReference type="Proteomes" id="UP000678393"/>
    </source>
</evidence>
<dbReference type="Pfam" id="PF25562">
    <property type="entry name" value="CNBH_CNNM2_C"/>
    <property type="match status" value="1"/>
</dbReference>